<evidence type="ECO:0000256" key="1">
    <source>
        <dbReference type="SAM" id="MobiDB-lite"/>
    </source>
</evidence>
<dbReference type="GO" id="GO:0005634">
    <property type="term" value="C:nucleus"/>
    <property type="evidence" value="ECO:0007669"/>
    <property type="project" value="TreeGrafter"/>
</dbReference>
<dbReference type="InParanoid" id="A0A3N4LBL9"/>
<evidence type="ECO:0000259" key="2">
    <source>
        <dbReference type="Pfam" id="PF21762"/>
    </source>
</evidence>
<dbReference type="Gene3D" id="3.30.420.10">
    <property type="entry name" value="Ribonuclease H-like superfamily/Ribonuclease H"/>
    <property type="match status" value="1"/>
</dbReference>
<proteinExistence type="predicted"/>
<feature type="domain" description="Gfd2/YDR514C-like C-terminal" evidence="2">
    <location>
        <begin position="174"/>
        <end position="204"/>
    </location>
</feature>
<protein>
    <recommendedName>
        <fullName evidence="2">Gfd2/YDR514C-like C-terminal domain-containing protein</fullName>
    </recommendedName>
</protein>
<dbReference type="AlphaFoldDB" id="A0A3N4LBL9"/>
<organism evidence="3 4">
    <name type="scientific">Morchella conica CCBAS932</name>
    <dbReference type="NCBI Taxonomy" id="1392247"/>
    <lineage>
        <taxon>Eukaryota</taxon>
        <taxon>Fungi</taxon>
        <taxon>Dikarya</taxon>
        <taxon>Ascomycota</taxon>
        <taxon>Pezizomycotina</taxon>
        <taxon>Pezizomycetes</taxon>
        <taxon>Pezizales</taxon>
        <taxon>Morchellaceae</taxon>
        <taxon>Morchella</taxon>
    </lineage>
</organism>
<dbReference type="InterPro" id="IPR012337">
    <property type="entry name" value="RNaseH-like_sf"/>
</dbReference>
<dbReference type="InterPro" id="IPR048519">
    <property type="entry name" value="Gfd2/YDR514C-like_C"/>
</dbReference>
<dbReference type="EMBL" id="ML119113">
    <property type="protein sequence ID" value="RPB15395.1"/>
    <property type="molecule type" value="Genomic_DNA"/>
</dbReference>
<dbReference type="STRING" id="1392247.A0A3N4LBL9"/>
<evidence type="ECO:0000313" key="3">
    <source>
        <dbReference type="EMBL" id="RPB15395.1"/>
    </source>
</evidence>
<reference evidence="3 4" key="1">
    <citation type="journal article" date="2018" name="Nat. Ecol. Evol.">
        <title>Pezizomycetes genomes reveal the molecular basis of ectomycorrhizal truffle lifestyle.</title>
        <authorList>
            <person name="Murat C."/>
            <person name="Payen T."/>
            <person name="Noel B."/>
            <person name="Kuo A."/>
            <person name="Morin E."/>
            <person name="Chen J."/>
            <person name="Kohler A."/>
            <person name="Krizsan K."/>
            <person name="Balestrini R."/>
            <person name="Da Silva C."/>
            <person name="Montanini B."/>
            <person name="Hainaut M."/>
            <person name="Levati E."/>
            <person name="Barry K.W."/>
            <person name="Belfiori B."/>
            <person name="Cichocki N."/>
            <person name="Clum A."/>
            <person name="Dockter R.B."/>
            <person name="Fauchery L."/>
            <person name="Guy J."/>
            <person name="Iotti M."/>
            <person name="Le Tacon F."/>
            <person name="Lindquist E.A."/>
            <person name="Lipzen A."/>
            <person name="Malagnac F."/>
            <person name="Mello A."/>
            <person name="Molinier V."/>
            <person name="Miyauchi S."/>
            <person name="Poulain J."/>
            <person name="Riccioni C."/>
            <person name="Rubini A."/>
            <person name="Sitrit Y."/>
            <person name="Splivallo R."/>
            <person name="Traeger S."/>
            <person name="Wang M."/>
            <person name="Zifcakova L."/>
            <person name="Wipf D."/>
            <person name="Zambonelli A."/>
            <person name="Paolocci F."/>
            <person name="Nowrousian M."/>
            <person name="Ottonello S."/>
            <person name="Baldrian P."/>
            <person name="Spatafora J.W."/>
            <person name="Henrissat B."/>
            <person name="Nagy L.G."/>
            <person name="Aury J.M."/>
            <person name="Wincker P."/>
            <person name="Grigoriev I.V."/>
            <person name="Bonfante P."/>
            <person name="Martin F.M."/>
        </authorList>
    </citation>
    <scope>NUCLEOTIDE SEQUENCE [LARGE SCALE GENOMIC DNA]</scope>
    <source>
        <strain evidence="3 4">CCBAS932</strain>
    </source>
</reference>
<sequence length="475" mass="53578">MAFYLEVTKLRRWPYNKLTKADQHVVARFFDSEPFFAHGWDIYHYETSSNNFYLIHFNQILEFFAQITAETGLTAFKNVSPSNVAFRIDPDSGGEPYFAGTIGSKEDFDRLKGLTLFDNGGFGSGAGSQDKIDKKLRQREKSRKNFDGWRAQVKSAISYLGFDEDAVEDNIKPVFVSVDVESHEYNHNAITEVGISILDTARLPPRDTQYTINTNDDKNHPNYLPPKNNIPTIPSSRAEEILGLVESHHFRISENRHLRNGNFVNDNADNFNFGTSEYMPLKEAPAVIANCFRHKDEHEKRRRIVLVGHDTKTDIDYLRKLGYKVTNIADLEIMDTVSMWKAVKWENQGRGLSSLLMELGLEAWNLHNAGNDAAYTLQAVIKIAEKGLTDIQPEEPDSQTTSTHKTRTIVRAEDIQIGVEDNDEEASTRPIGWKVAKEGKGKAALKPAPPSVKIPAYHNNSESEASPLSVDGDGW</sequence>
<dbReference type="InterPro" id="IPR040151">
    <property type="entry name" value="Gfd2/YDR514C-like"/>
</dbReference>
<feature type="domain" description="Gfd2/YDR514C-like C-terminal" evidence="2">
    <location>
        <begin position="232"/>
        <end position="383"/>
    </location>
</feature>
<dbReference type="PANTHER" id="PTHR28083:SF1">
    <property type="entry name" value="GOOD FOR FULL DBP5 ACTIVITY PROTEIN 2"/>
    <property type="match status" value="1"/>
</dbReference>
<name>A0A3N4LBL9_9PEZI</name>
<dbReference type="OrthoDB" id="5953249at2759"/>
<dbReference type="SUPFAM" id="SSF53098">
    <property type="entry name" value="Ribonuclease H-like"/>
    <property type="match status" value="1"/>
</dbReference>
<dbReference type="Proteomes" id="UP000277580">
    <property type="component" value="Unassembled WGS sequence"/>
</dbReference>
<dbReference type="Pfam" id="PF21762">
    <property type="entry name" value="DEDDh_C"/>
    <property type="match status" value="2"/>
</dbReference>
<dbReference type="InterPro" id="IPR036397">
    <property type="entry name" value="RNaseH_sf"/>
</dbReference>
<gene>
    <name evidence="3" type="ORF">P167DRAFT_518557</name>
</gene>
<evidence type="ECO:0000313" key="4">
    <source>
        <dbReference type="Proteomes" id="UP000277580"/>
    </source>
</evidence>
<keyword evidence="4" id="KW-1185">Reference proteome</keyword>
<feature type="region of interest" description="Disordered" evidence="1">
    <location>
        <begin position="419"/>
        <end position="475"/>
    </location>
</feature>
<accession>A0A3N4LBL9</accession>
<dbReference type="GO" id="GO:0003676">
    <property type="term" value="F:nucleic acid binding"/>
    <property type="evidence" value="ECO:0007669"/>
    <property type="project" value="InterPro"/>
</dbReference>
<dbReference type="PANTHER" id="PTHR28083">
    <property type="entry name" value="GOOD FOR FULL DBP5 ACTIVITY PROTEIN 2"/>
    <property type="match status" value="1"/>
</dbReference>